<sequence>MNISNYSAIMNVEYQELINVTLWQKRLEMTFFIRICMYPFM</sequence>
<protein>
    <submittedName>
        <fullName evidence="1">Uncharacterized protein</fullName>
    </submittedName>
</protein>
<reference evidence="1 2" key="1">
    <citation type="submission" date="2018-06" db="EMBL/GenBank/DDBJ databases">
        <authorList>
            <consortium name="Pathogen Informatics"/>
            <person name="Doyle S."/>
        </authorList>
    </citation>
    <scope>NUCLEOTIDE SEQUENCE [LARGE SCALE GENOMIC DNA]</scope>
    <source>
        <strain evidence="1 2">NCTC13043</strain>
    </source>
</reference>
<gene>
    <name evidence="1" type="ORF">NCTC13043_01214</name>
</gene>
<dbReference type="AlphaFoldDB" id="A0A379F1T7"/>
<evidence type="ECO:0000313" key="1">
    <source>
        <dbReference type="EMBL" id="SUC12607.1"/>
    </source>
</evidence>
<organism evidence="1 2">
    <name type="scientific">Prevotella pallens</name>
    <dbReference type="NCBI Taxonomy" id="60133"/>
    <lineage>
        <taxon>Bacteria</taxon>
        <taxon>Pseudomonadati</taxon>
        <taxon>Bacteroidota</taxon>
        <taxon>Bacteroidia</taxon>
        <taxon>Bacteroidales</taxon>
        <taxon>Prevotellaceae</taxon>
        <taxon>Prevotella</taxon>
    </lineage>
</organism>
<accession>A0A379F1T7</accession>
<proteinExistence type="predicted"/>
<name>A0A379F1T7_9BACT</name>
<dbReference type="Proteomes" id="UP000254235">
    <property type="component" value="Unassembled WGS sequence"/>
</dbReference>
<evidence type="ECO:0000313" key="2">
    <source>
        <dbReference type="Proteomes" id="UP000254235"/>
    </source>
</evidence>
<dbReference type="EMBL" id="UGTP01000001">
    <property type="protein sequence ID" value="SUC12607.1"/>
    <property type="molecule type" value="Genomic_DNA"/>
</dbReference>